<keyword evidence="3" id="KW-1185">Reference proteome</keyword>
<dbReference type="KEGG" id="gps:C427_2927"/>
<dbReference type="EMBL" id="CP003837">
    <property type="protein sequence ID" value="AGH45036.1"/>
    <property type="molecule type" value="Genomic_DNA"/>
</dbReference>
<feature type="transmembrane region" description="Helical" evidence="1">
    <location>
        <begin position="79"/>
        <end position="97"/>
    </location>
</feature>
<keyword evidence="1" id="KW-0472">Membrane</keyword>
<gene>
    <name evidence="2" type="ORF">C427_2927</name>
</gene>
<evidence type="ECO:0000313" key="2">
    <source>
        <dbReference type="EMBL" id="AGH45036.1"/>
    </source>
</evidence>
<dbReference type="PATRIC" id="fig|1129794.4.peg.2911"/>
<reference evidence="2 3" key="1">
    <citation type="journal article" date="2013" name="Genome Announc.">
        <title>Complete Genome Sequence of Glaciecola psychrophila Strain 170T.</title>
        <authorList>
            <person name="Yin J."/>
            <person name="Chen J."/>
            <person name="Liu G."/>
            <person name="Yu Y."/>
            <person name="Song L."/>
            <person name="Wang X."/>
            <person name="Qu X."/>
        </authorList>
    </citation>
    <scope>NUCLEOTIDE SEQUENCE [LARGE SCALE GENOMIC DNA]</scope>
    <source>
        <strain evidence="2 3">170</strain>
    </source>
</reference>
<dbReference type="PANTHER" id="PTHR33451">
    <property type="entry name" value="MALATE-2H(+)/NA(+)-LACTATE ANTIPORTER"/>
    <property type="match status" value="1"/>
</dbReference>
<dbReference type="InterPro" id="IPR052180">
    <property type="entry name" value="NhaC_Na-H+_Antiporter"/>
</dbReference>
<dbReference type="Proteomes" id="UP000011864">
    <property type="component" value="Chromosome"/>
</dbReference>
<dbReference type="eggNOG" id="COG1757">
    <property type="taxonomic scope" value="Bacteria"/>
</dbReference>
<evidence type="ECO:0000313" key="3">
    <source>
        <dbReference type="Proteomes" id="UP000011864"/>
    </source>
</evidence>
<feature type="transmembrane region" description="Helical" evidence="1">
    <location>
        <begin position="39"/>
        <end position="58"/>
    </location>
</feature>
<feature type="transmembrane region" description="Helical" evidence="1">
    <location>
        <begin position="12"/>
        <end position="33"/>
    </location>
</feature>
<evidence type="ECO:0000256" key="1">
    <source>
        <dbReference type="SAM" id="Phobius"/>
    </source>
</evidence>
<dbReference type="HOGENOM" id="CLU_1883770_0_0_6"/>
<proteinExistence type="predicted"/>
<protein>
    <submittedName>
        <fullName evidence="2">Na+/H+ antiporter NhaC</fullName>
    </submittedName>
</protein>
<keyword evidence="1" id="KW-0812">Transmembrane</keyword>
<dbReference type="AlphaFoldDB" id="M4RNB1"/>
<organism evidence="2 3">
    <name type="scientific">Paraglaciecola psychrophila 170</name>
    <dbReference type="NCBI Taxonomy" id="1129794"/>
    <lineage>
        <taxon>Bacteria</taxon>
        <taxon>Pseudomonadati</taxon>
        <taxon>Pseudomonadota</taxon>
        <taxon>Gammaproteobacteria</taxon>
        <taxon>Alteromonadales</taxon>
        <taxon>Alteromonadaceae</taxon>
        <taxon>Paraglaciecola</taxon>
    </lineage>
</organism>
<sequence length="135" mass="15175">MTIEKPKIEASLSDALIPIVILITLLGGSVYLFEDNSSFGPNQIALLVAMGIAAIIGLKNGYSWDDIEQGIIKGISRSLGAILILLAVGCWLINWYLDVSGYRSNPYLLWLRPVEPFNVLRRQLPYLCHSRHEYW</sequence>
<name>M4RNB1_9ALTE</name>
<dbReference type="PANTHER" id="PTHR33451:SF3">
    <property type="entry name" value="MALATE-2H(+)_NA(+)-LACTATE ANTIPORTER"/>
    <property type="match status" value="1"/>
</dbReference>
<accession>M4RNB1</accession>
<dbReference type="STRING" id="1129794.C427_2927"/>
<keyword evidence="1" id="KW-1133">Transmembrane helix</keyword>